<evidence type="ECO:0000313" key="3">
    <source>
        <dbReference type="Proteomes" id="UP000003781"/>
    </source>
</evidence>
<dbReference type="EMBL" id="AAXW01000111">
    <property type="protein sequence ID" value="EAZ88058.1"/>
    <property type="molecule type" value="Genomic_DNA"/>
</dbReference>
<feature type="region of interest" description="Disordered" evidence="1">
    <location>
        <begin position="1"/>
        <end position="25"/>
    </location>
</feature>
<keyword evidence="3" id="KW-1185">Reference proteome</keyword>
<name>A3IZN8_9CHRO</name>
<organism evidence="2 3">
    <name type="scientific">Crocosphaera chwakensis CCY0110</name>
    <dbReference type="NCBI Taxonomy" id="391612"/>
    <lineage>
        <taxon>Bacteria</taxon>
        <taxon>Bacillati</taxon>
        <taxon>Cyanobacteriota</taxon>
        <taxon>Cyanophyceae</taxon>
        <taxon>Oscillatoriophycideae</taxon>
        <taxon>Chroococcales</taxon>
        <taxon>Aphanothecaceae</taxon>
        <taxon>Crocosphaera</taxon>
        <taxon>Crocosphaera chwakensis</taxon>
    </lineage>
</organism>
<dbReference type="AlphaFoldDB" id="A3IZN8"/>
<comment type="caution">
    <text evidence="2">The sequence shown here is derived from an EMBL/GenBank/DDBJ whole genome shotgun (WGS) entry which is preliminary data.</text>
</comment>
<evidence type="ECO:0000256" key="1">
    <source>
        <dbReference type="SAM" id="MobiDB-lite"/>
    </source>
</evidence>
<feature type="compositionally biased region" description="Polar residues" evidence="1">
    <location>
        <begin position="1"/>
        <end position="11"/>
    </location>
</feature>
<accession>A3IZN8</accession>
<evidence type="ECO:0000313" key="2">
    <source>
        <dbReference type="EMBL" id="EAZ88058.1"/>
    </source>
</evidence>
<gene>
    <name evidence="2" type="ORF">CY0110_00855</name>
</gene>
<proteinExistence type="predicted"/>
<reference evidence="2 3" key="1">
    <citation type="submission" date="2007-03" db="EMBL/GenBank/DDBJ databases">
        <authorList>
            <person name="Stal L."/>
            <person name="Ferriera S."/>
            <person name="Johnson J."/>
            <person name="Kravitz S."/>
            <person name="Beeson K."/>
            <person name="Sutton G."/>
            <person name="Rogers Y.-H."/>
            <person name="Friedman R."/>
            <person name="Frazier M."/>
            <person name="Venter J.C."/>
        </authorList>
    </citation>
    <scope>NUCLEOTIDE SEQUENCE [LARGE SCALE GENOMIC DNA]</scope>
    <source>
        <strain evidence="2 3">CCY0110</strain>
    </source>
</reference>
<feature type="compositionally biased region" description="Basic and acidic residues" evidence="1">
    <location>
        <begin position="14"/>
        <end position="25"/>
    </location>
</feature>
<dbReference type="OrthoDB" id="426628at2"/>
<protein>
    <submittedName>
        <fullName evidence="2">Uncharacterized protein</fullName>
    </submittedName>
</protein>
<dbReference type="Proteomes" id="UP000003781">
    <property type="component" value="Unassembled WGS sequence"/>
</dbReference>
<dbReference type="RefSeq" id="WP_008278853.1">
    <property type="nucleotide sequence ID" value="NZ_AAXW01000111.1"/>
</dbReference>
<sequence length="94" mass="11018">MPKSLNTSENNILRPEDFDPPLKRKEPSLPGYWTLEEIATEVNLSTRRIGYDITGYPKKNIEPNLEAFKVGRILFISDENALEYIKRHRERKKS</sequence>